<evidence type="ECO:0000256" key="1">
    <source>
        <dbReference type="SAM" id="Phobius"/>
    </source>
</evidence>
<protein>
    <submittedName>
        <fullName evidence="3">Uncharacterized protein</fullName>
    </submittedName>
</protein>
<dbReference type="Proteomes" id="UP000035680">
    <property type="component" value="Unassembled WGS sequence"/>
</dbReference>
<dbReference type="AlphaFoldDB" id="A0A0K0FZH0"/>
<evidence type="ECO:0000313" key="2">
    <source>
        <dbReference type="Proteomes" id="UP000035680"/>
    </source>
</evidence>
<evidence type="ECO:0000313" key="3">
    <source>
        <dbReference type="WBParaSite" id="SVE_1784900.1"/>
    </source>
</evidence>
<keyword evidence="1" id="KW-0472">Membrane</keyword>
<accession>A0A0K0FZH0</accession>
<keyword evidence="1" id="KW-0812">Transmembrane</keyword>
<name>A0A0K0FZH0_STRVS</name>
<reference evidence="3" key="2">
    <citation type="submission" date="2015-08" db="UniProtKB">
        <authorList>
            <consortium name="WormBaseParasite"/>
        </authorList>
    </citation>
    <scope>IDENTIFICATION</scope>
</reference>
<sequence length="147" mass="17137">MNAYKKNSPRPIEEFKIYHYFYTEYVGSIVSKEPFSARFVILTIIFTMLVGQMEKEFTCEFDCYSLLDFEDGGFFCCRGDSKNSLIHRFSSFLPSDHLNSDRFLSAYGNDFQTVLLFSLMAARLIILTMIFVSLPLLLYCYFLCKSC</sequence>
<feature type="transmembrane region" description="Helical" evidence="1">
    <location>
        <begin position="35"/>
        <end position="53"/>
    </location>
</feature>
<reference evidence="2" key="1">
    <citation type="submission" date="2014-07" db="EMBL/GenBank/DDBJ databases">
        <authorList>
            <person name="Martin A.A"/>
            <person name="De Silva N."/>
        </authorList>
    </citation>
    <scope>NUCLEOTIDE SEQUENCE</scope>
</reference>
<keyword evidence="2" id="KW-1185">Reference proteome</keyword>
<feature type="transmembrane region" description="Helical" evidence="1">
    <location>
        <begin position="114"/>
        <end position="144"/>
    </location>
</feature>
<keyword evidence="1" id="KW-1133">Transmembrane helix</keyword>
<dbReference type="WBParaSite" id="SVE_1784900.1">
    <property type="protein sequence ID" value="SVE_1784900.1"/>
    <property type="gene ID" value="SVE_1784900"/>
</dbReference>
<organism evidence="2 3">
    <name type="scientific">Strongyloides venezuelensis</name>
    <name type="common">Threadworm</name>
    <dbReference type="NCBI Taxonomy" id="75913"/>
    <lineage>
        <taxon>Eukaryota</taxon>
        <taxon>Metazoa</taxon>
        <taxon>Ecdysozoa</taxon>
        <taxon>Nematoda</taxon>
        <taxon>Chromadorea</taxon>
        <taxon>Rhabditida</taxon>
        <taxon>Tylenchina</taxon>
        <taxon>Panagrolaimomorpha</taxon>
        <taxon>Strongyloidoidea</taxon>
        <taxon>Strongyloididae</taxon>
        <taxon>Strongyloides</taxon>
    </lineage>
</organism>
<proteinExistence type="predicted"/>